<dbReference type="Proteomes" id="UP000077748">
    <property type="component" value="Plasmid pRBL16"/>
</dbReference>
<accession>A0A1A9KNW4</accession>
<dbReference type="EMBL" id="CP015879">
    <property type="protein sequence ID" value="ANI18683.1"/>
    <property type="molecule type" value="Genomic_DNA"/>
</dbReference>
<dbReference type="RefSeq" id="WP_019437823.1">
    <property type="nucleotide sequence ID" value="NZ_CP015879.1"/>
</dbReference>
<evidence type="ECO:0000313" key="1">
    <source>
        <dbReference type="EMBL" id="ANI18683.1"/>
    </source>
</evidence>
<organism evidence="1 2">
    <name type="scientific">Pseudomonas citronellolis</name>
    <dbReference type="NCBI Taxonomy" id="53408"/>
    <lineage>
        <taxon>Bacteria</taxon>
        <taxon>Pseudomonadati</taxon>
        <taxon>Pseudomonadota</taxon>
        <taxon>Gammaproteobacteria</taxon>
        <taxon>Pseudomonadales</taxon>
        <taxon>Pseudomonadaceae</taxon>
        <taxon>Pseudomonas</taxon>
    </lineage>
</organism>
<protein>
    <submittedName>
        <fullName evidence="1">Uncharacterized protein</fullName>
    </submittedName>
</protein>
<name>A0A1A9KNW4_9PSED</name>
<sequence length="85" mass="9309">MDQMKTVNLPITLPDGWTAEEDAGYGVIITGIATCGYKGYVTVSESVRGFELGISMVRRKMAFSGRSWRKDLFTSAVTELKKALG</sequence>
<reference evidence="1 2" key="1">
    <citation type="submission" date="2016-05" db="EMBL/GenBank/DDBJ databases">
        <title>Genome Sequence of Pseudomonas citronellolis Strain SJTE-3, an Estrogens and Persistent Organic Pollutants degradation strain.</title>
        <authorList>
            <person name="Liang R."/>
        </authorList>
    </citation>
    <scope>NUCLEOTIDE SEQUENCE [LARGE SCALE GENOMIC DNA]</scope>
    <source>
        <strain evidence="1 2">SJTE-3</strain>
        <plasmid evidence="2">Plasmid prbl16</plasmid>
    </source>
</reference>
<gene>
    <name evidence="1" type="ORF">A9C11_31950</name>
</gene>
<geneLocation type="plasmid" evidence="2">
    <name>prbl16</name>
</geneLocation>
<keyword evidence="1" id="KW-0614">Plasmid</keyword>
<proteinExistence type="predicted"/>
<evidence type="ECO:0000313" key="2">
    <source>
        <dbReference type="Proteomes" id="UP000077748"/>
    </source>
</evidence>
<dbReference type="AlphaFoldDB" id="A0A1A9KNW4"/>
<dbReference type="GeneID" id="93444626"/>